<protein>
    <recommendedName>
        <fullName evidence="1">Trafficking protein particle complex II-specific subunit 65 IgD3 domain-containing protein</fullName>
    </recommendedName>
</protein>
<dbReference type="STRING" id="1149755.A0A2J6SCW7"/>
<dbReference type="InterPro" id="IPR055420">
    <property type="entry name" value="IgD3_Trs65"/>
</dbReference>
<dbReference type="PANTHER" id="PTHR28159">
    <property type="entry name" value="TRAFFICKING PROTEIN PARTICLE COMPLEX II-SPECIFIC SUBUNIT 65"/>
    <property type="match status" value="1"/>
</dbReference>
<dbReference type="EMBL" id="KZ613937">
    <property type="protein sequence ID" value="PMD48582.1"/>
    <property type="molecule type" value="Genomic_DNA"/>
</dbReference>
<dbReference type="Proteomes" id="UP000235786">
    <property type="component" value="Unassembled WGS sequence"/>
</dbReference>
<sequence>MMQELEAEEPRPRGSLEFVETSVLDTIIPLADPLNIEEALSGSIECLDASPLASIPQRQALFFDETVNVFIVLQTPYFDERTLRSYLGRLIINLEAQVVNSQSENHEGPPGQETIYNGSVQDGEDPLIIVQGPDEASQESEGHILVVWKLAAFLVRPRLRLQNPSVMFAATANLKPAEQIQDAALKEEYLPSQVPSGINLLEAFSDDPAMGGIKPRLSALRVSRVAPATQAGRELLKPLQNISRRSIKVFPAINARVRYSRPNNSPTSPSVIVSLDIDITPFANCEVTLKKAEVKIIGGTVEDLNTVSGMTLPITSLPQDDITFLYRLEPDDLDATNKSQIRTLEISVLATANLSDACQPELSMFWTTSLDFTPPLNPGFGHPTQPIQRPHRPAQLSISSGLETTPTVSSLAASRPDALPTIDVTTRHQRNPSIPDFGVTMTFTAPPSSSAIYPGVPFTWSVFIVNRSDRPRKLALMVIPKRRRTEARITRPPSTGYSGLRRDPKVADAVVDENIVYAMQRNSAIDSTEIVCLSTDTRVGPLAPSACYEVELKFMALKVGIVGVECVRVVDLGTQEHVDVKDLPTILVSPLVDD</sequence>
<dbReference type="PANTHER" id="PTHR28159:SF1">
    <property type="entry name" value="TRAFFICKING PROTEIN PARTICLE COMPLEX II-SPECIFIC SUBUNIT 65"/>
    <property type="match status" value="1"/>
</dbReference>
<accession>A0A2J6SCW7</accession>
<feature type="domain" description="Trafficking protein particle complex II-specific subunit 65 IgD3" evidence="1">
    <location>
        <begin position="415"/>
        <end position="588"/>
    </location>
</feature>
<proteinExistence type="predicted"/>
<dbReference type="AlphaFoldDB" id="A0A2J6SCW7"/>
<reference evidence="2 3" key="1">
    <citation type="submission" date="2016-04" db="EMBL/GenBank/DDBJ databases">
        <title>A degradative enzymes factory behind the ericoid mycorrhizal symbiosis.</title>
        <authorList>
            <consortium name="DOE Joint Genome Institute"/>
            <person name="Martino E."/>
            <person name="Morin E."/>
            <person name="Grelet G."/>
            <person name="Kuo A."/>
            <person name="Kohler A."/>
            <person name="Daghino S."/>
            <person name="Barry K."/>
            <person name="Choi C."/>
            <person name="Cichocki N."/>
            <person name="Clum A."/>
            <person name="Copeland A."/>
            <person name="Hainaut M."/>
            <person name="Haridas S."/>
            <person name="Labutti K."/>
            <person name="Lindquist E."/>
            <person name="Lipzen A."/>
            <person name="Khouja H.-R."/>
            <person name="Murat C."/>
            <person name="Ohm R."/>
            <person name="Olson A."/>
            <person name="Spatafora J."/>
            <person name="Veneault-Fourrey C."/>
            <person name="Henrissat B."/>
            <person name="Grigoriev I."/>
            <person name="Martin F."/>
            <person name="Perotto S."/>
        </authorList>
    </citation>
    <scope>NUCLEOTIDE SEQUENCE [LARGE SCALE GENOMIC DNA]</scope>
    <source>
        <strain evidence="2 3">F</strain>
    </source>
</reference>
<dbReference type="GO" id="GO:0006891">
    <property type="term" value="P:intra-Golgi vesicle-mediated transport"/>
    <property type="evidence" value="ECO:0007669"/>
    <property type="project" value="InterPro"/>
</dbReference>
<dbReference type="GO" id="GO:1990071">
    <property type="term" value="C:TRAPPII protein complex"/>
    <property type="evidence" value="ECO:0007669"/>
    <property type="project" value="InterPro"/>
</dbReference>
<evidence type="ECO:0000313" key="2">
    <source>
        <dbReference type="EMBL" id="PMD48582.1"/>
    </source>
</evidence>
<evidence type="ECO:0000313" key="3">
    <source>
        <dbReference type="Proteomes" id="UP000235786"/>
    </source>
</evidence>
<dbReference type="InterPro" id="IPR024662">
    <property type="entry name" value="Trs65"/>
</dbReference>
<evidence type="ECO:0000259" key="1">
    <source>
        <dbReference type="Pfam" id="PF12735"/>
    </source>
</evidence>
<dbReference type="GO" id="GO:0005802">
    <property type="term" value="C:trans-Golgi network"/>
    <property type="evidence" value="ECO:0007669"/>
    <property type="project" value="TreeGrafter"/>
</dbReference>
<dbReference type="Pfam" id="PF12735">
    <property type="entry name" value="IgD3_Trs65"/>
    <property type="match status" value="1"/>
</dbReference>
<dbReference type="OrthoDB" id="5345392at2759"/>
<organism evidence="2 3">
    <name type="scientific">Hyaloscypha variabilis (strain UAMH 11265 / GT02V1 / F)</name>
    <name type="common">Meliniomyces variabilis</name>
    <dbReference type="NCBI Taxonomy" id="1149755"/>
    <lineage>
        <taxon>Eukaryota</taxon>
        <taxon>Fungi</taxon>
        <taxon>Dikarya</taxon>
        <taxon>Ascomycota</taxon>
        <taxon>Pezizomycotina</taxon>
        <taxon>Leotiomycetes</taxon>
        <taxon>Helotiales</taxon>
        <taxon>Hyaloscyphaceae</taxon>
        <taxon>Hyaloscypha</taxon>
        <taxon>Hyaloscypha variabilis</taxon>
    </lineage>
</organism>
<keyword evidence="3" id="KW-1185">Reference proteome</keyword>
<name>A0A2J6SCW7_HYAVF</name>
<gene>
    <name evidence="2" type="ORF">L207DRAFT_539791</name>
</gene>